<dbReference type="EC" id="3.2.2.20" evidence="8"/>
<comment type="catalytic activity">
    <reaction evidence="6">
        <text>Hydrolysis of alkylated DNA, releasing 3-methyladenine.</text>
        <dbReference type="EC" id="3.2.2.20"/>
    </reaction>
</comment>
<name>A0A5E5BYB5_9BURK</name>
<dbReference type="GO" id="GO:0008725">
    <property type="term" value="F:DNA-3-methyladenine glycosylase activity"/>
    <property type="evidence" value="ECO:0007669"/>
    <property type="project" value="UniProtKB-EC"/>
</dbReference>
<dbReference type="PANTHER" id="PTHR30037">
    <property type="entry name" value="DNA-3-METHYLADENINE GLYCOSYLASE 1"/>
    <property type="match status" value="1"/>
</dbReference>
<evidence type="ECO:0000256" key="7">
    <source>
        <dbReference type="ARBA" id="ARBA00057608"/>
    </source>
</evidence>
<dbReference type="GO" id="GO:0006284">
    <property type="term" value="P:base-excision repair"/>
    <property type="evidence" value="ECO:0007669"/>
    <property type="project" value="InterPro"/>
</dbReference>
<reference evidence="11 12" key="1">
    <citation type="submission" date="2019-08" db="EMBL/GenBank/DDBJ databases">
        <authorList>
            <person name="Peeters C."/>
        </authorList>
    </citation>
    <scope>NUCLEOTIDE SEQUENCE [LARGE SCALE GENOMIC DNA]</scope>
    <source>
        <strain evidence="11 12">LMG 20603</strain>
    </source>
</reference>
<feature type="binding site" evidence="9">
    <location>
        <position position="175"/>
    </location>
    <ligand>
        <name>Zn(2+)</name>
        <dbReference type="ChEBI" id="CHEBI:29105"/>
    </ligand>
</feature>
<feature type="binding site" evidence="9">
    <location>
        <position position="17"/>
    </location>
    <ligand>
        <name>Zn(2+)</name>
        <dbReference type="ChEBI" id="CHEBI:29105"/>
    </ligand>
</feature>
<dbReference type="InterPro" id="IPR052891">
    <property type="entry name" value="DNA-3mA_glycosylase"/>
</dbReference>
<proteinExistence type="predicted"/>
<dbReference type="InterPro" id="IPR005019">
    <property type="entry name" value="Adenine_glyco"/>
</dbReference>
<organism evidence="11 12">
    <name type="scientific">Pandoraea bronchicola</name>
    <dbReference type="NCBI Taxonomy" id="2508287"/>
    <lineage>
        <taxon>Bacteria</taxon>
        <taxon>Pseudomonadati</taxon>
        <taxon>Pseudomonadota</taxon>
        <taxon>Betaproteobacteria</taxon>
        <taxon>Burkholderiales</taxon>
        <taxon>Burkholderiaceae</taxon>
        <taxon>Pandoraea</taxon>
    </lineage>
</organism>
<dbReference type="GO" id="GO:0046872">
    <property type="term" value="F:metal ion binding"/>
    <property type="evidence" value="ECO:0007669"/>
    <property type="project" value="UniProtKB-KW"/>
</dbReference>
<keyword evidence="1 9" id="KW-0479">Metal-binding</keyword>
<dbReference type="NCBIfam" id="TIGR00624">
    <property type="entry name" value="tag"/>
    <property type="match status" value="1"/>
</dbReference>
<evidence type="ECO:0000256" key="8">
    <source>
        <dbReference type="ARBA" id="ARBA00066766"/>
    </source>
</evidence>
<dbReference type="SUPFAM" id="SSF48150">
    <property type="entry name" value="DNA-glycosylase"/>
    <property type="match status" value="1"/>
</dbReference>
<dbReference type="Gene3D" id="1.10.340.30">
    <property type="entry name" value="Hypothetical protein, domain 2"/>
    <property type="match status" value="1"/>
</dbReference>
<gene>
    <name evidence="11" type="ORF">PBR20603_04799</name>
</gene>
<dbReference type="InterPro" id="IPR011257">
    <property type="entry name" value="DNA_glycosylase"/>
</dbReference>
<evidence type="ECO:0000256" key="3">
    <source>
        <dbReference type="ARBA" id="ARBA00022801"/>
    </source>
</evidence>
<protein>
    <recommendedName>
        <fullName evidence="8">DNA-3-methyladenine glycosylase I</fullName>
        <ecNumber evidence="8">3.2.2.20</ecNumber>
    </recommendedName>
</protein>
<evidence type="ECO:0000256" key="10">
    <source>
        <dbReference type="SAM" id="MobiDB-lite"/>
    </source>
</evidence>
<feature type="binding site" evidence="9">
    <location>
        <position position="179"/>
    </location>
    <ligand>
        <name>Zn(2+)</name>
        <dbReference type="ChEBI" id="CHEBI:29105"/>
    </ligand>
</feature>
<dbReference type="OrthoDB" id="9807664at2"/>
<keyword evidence="2" id="KW-0227">DNA damage</keyword>
<dbReference type="PANTHER" id="PTHR30037:SF4">
    <property type="entry name" value="DNA-3-METHYLADENINE GLYCOSYLASE I"/>
    <property type="match status" value="1"/>
</dbReference>
<evidence type="ECO:0000256" key="1">
    <source>
        <dbReference type="ARBA" id="ARBA00022723"/>
    </source>
</evidence>
<dbReference type="EMBL" id="CABPST010000022">
    <property type="protein sequence ID" value="VVE90809.1"/>
    <property type="molecule type" value="Genomic_DNA"/>
</dbReference>
<keyword evidence="12" id="KW-1185">Reference proteome</keyword>
<evidence type="ECO:0000256" key="9">
    <source>
        <dbReference type="PIRSR" id="PIRSR604597-1"/>
    </source>
</evidence>
<evidence type="ECO:0000256" key="6">
    <source>
        <dbReference type="ARBA" id="ARBA00052558"/>
    </source>
</evidence>
<keyword evidence="5" id="KW-0234">DNA repair</keyword>
<comment type="function">
    <text evidence="7">Hydrolysis of the deoxyribose N-glycosidic bond to excise 3-methyladenine from the damaged DNA polymer formed by alkylation lesions.</text>
</comment>
<dbReference type="InterPro" id="IPR004597">
    <property type="entry name" value="Tag"/>
</dbReference>
<evidence type="ECO:0000256" key="4">
    <source>
        <dbReference type="ARBA" id="ARBA00022833"/>
    </source>
</evidence>
<keyword evidence="3" id="KW-0378">Hydrolase</keyword>
<dbReference type="Proteomes" id="UP000382040">
    <property type="component" value="Unassembled WGS sequence"/>
</dbReference>
<feature type="region of interest" description="Disordered" evidence="10">
    <location>
        <begin position="200"/>
        <end position="229"/>
    </location>
</feature>
<evidence type="ECO:0000313" key="11">
    <source>
        <dbReference type="EMBL" id="VVE90809.1"/>
    </source>
</evidence>
<accession>A0A5E5BYB5</accession>
<feature type="binding site" evidence="9">
    <location>
        <position position="4"/>
    </location>
    <ligand>
        <name>Zn(2+)</name>
        <dbReference type="ChEBI" id="CHEBI:29105"/>
    </ligand>
</feature>
<evidence type="ECO:0000256" key="5">
    <source>
        <dbReference type="ARBA" id="ARBA00023204"/>
    </source>
</evidence>
<dbReference type="FunFam" id="1.10.340.30:FF:000009">
    <property type="entry name" value="DNA-3-methyladenine glycosylase I"/>
    <property type="match status" value="1"/>
</dbReference>
<evidence type="ECO:0000256" key="2">
    <source>
        <dbReference type="ARBA" id="ARBA00022763"/>
    </source>
</evidence>
<sequence>MERCPWSEGFEQYRRYHDEEWGVPLRDSRALFELLMLEGAQAGLSWSTILKKRDTYRKAFHNFDPERIAAYGPEDEARLMSDAGIVRNRLKVSGVIKGARAYLAMEAGGTRFSDFVWQFVGGEPLQNRWTALGEVPASTAVSDAMSKALKKAGFTFVGSTICYSFMQAAGMVNDHLVACPRHKAVKAVKAVSAVKACALPGGKNGPAQGRKRRAGASSATIAPDESGSA</sequence>
<dbReference type="RefSeq" id="WP_150561933.1">
    <property type="nucleotide sequence ID" value="NZ_CABPST010000022.1"/>
</dbReference>
<evidence type="ECO:0000313" key="12">
    <source>
        <dbReference type="Proteomes" id="UP000382040"/>
    </source>
</evidence>
<dbReference type="AlphaFoldDB" id="A0A5E5BYB5"/>
<dbReference type="Pfam" id="PF03352">
    <property type="entry name" value="Adenine_glyco"/>
    <property type="match status" value="1"/>
</dbReference>
<keyword evidence="4 9" id="KW-0862">Zinc</keyword>